<gene>
    <name evidence="1" type="ORF">JCM31447_26850</name>
</gene>
<dbReference type="AlphaFoldDB" id="A0A4P2VX64"/>
<reference evidence="1 2" key="1">
    <citation type="submission" date="2018-12" db="EMBL/GenBank/DDBJ databases">
        <title>Rubrispira sanarue gen. nov., sp., nov., a member of the order Silvanigrellales, isolated from a brackish lake in Hamamatsu Japan.</title>
        <authorList>
            <person name="Maejima Y."/>
            <person name="Iino T."/>
            <person name="Muraguchi Y."/>
            <person name="Fukuda K."/>
            <person name="Nojiri H."/>
            <person name="Ohkuma M."/>
            <person name="Moriuchi R."/>
            <person name="Dohra H."/>
            <person name="Kimbara K."/>
            <person name="Shintani M."/>
        </authorList>
    </citation>
    <scope>NUCLEOTIDE SEQUENCE [LARGE SCALE GENOMIC DNA]</scope>
    <source>
        <strain evidence="1 2">RF1110005</strain>
    </source>
</reference>
<proteinExistence type="predicted"/>
<dbReference type="OrthoDB" id="9778153at2"/>
<evidence type="ECO:0000313" key="2">
    <source>
        <dbReference type="Proteomes" id="UP000291236"/>
    </source>
</evidence>
<dbReference type="EMBL" id="AP019368">
    <property type="protein sequence ID" value="BBH54225.1"/>
    <property type="molecule type" value="Genomic_DNA"/>
</dbReference>
<evidence type="ECO:0000313" key="1">
    <source>
        <dbReference type="EMBL" id="BBH54225.1"/>
    </source>
</evidence>
<name>A0A4P2VX64_FLUSA</name>
<dbReference type="RefSeq" id="WP_130611574.1">
    <property type="nucleotide sequence ID" value="NZ_AP019368.1"/>
</dbReference>
<sequence length="322" mass="37235">MQSLKVFMNELLDYAGMFPPAQLSLEESLKNYAEYLSHEYEDMLGKFVLPANKIDETISFLNTHNSFLKVGKRKANFSIILSTCKNFSDFPSILHKDFQNIKLLSKNFETSLDILSIEFLPAEDILIANSNKRIEEYLSILFQQFSALNKKIEYFCEIPLNDNFNKKINEIFDYNRCNFDNQVQIKIRTGGVKKDQIPPAKKIAQFISLCAQKKLGIKATAGLHVPIPNFNQEVGTLLHGFLNVFSSMMLLYKGDISEEEIEEIISNYTYEDFKFSQDGLKIRNFLLTNKEIENLRKKYIKSFGTCSFLEPIEHLIDHKILT</sequence>
<organism evidence="1 2">
    <name type="scientific">Fluviispira sanaruensis</name>
    <dbReference type="NCBI Taxonomy" id="2493639"/>
    <lineage>
        <taxon>Bacteria</taxon>
        <taxon>Pseudomonadati</taxon>
        <taxon>Bdellovibrionota</taxon>
        <taxon>Oligoflexia</taxon>
        <taxon>Silvanigrellales</taxon>
        <taxon>Silvanigrellaceae</taxon>
        <taxon>Fluviispira</taxon>
    </lineage>
</organism>
<dbReference type="KEGG" id="sbf:JCM31447_26850"/>
<keyword evidence="2" id="KW-1185">Reference proteome</keyword>
<protein>
    <submittedName>
        <fullName evidence="1">Uncharacterized protein</fullName>
    </submittedName>
</protein>
<accession>A0A4P2VX64</accession>
<dbReference type="Proteomes" id="UP000291236">
    <property type="component" value="Chromosome"/>
</dbReference>